<dbReference type="InterPro" id="IPR009057">
    <property type="entry name" value="Homeodomain-like_sf"/>
</dbReference>
<dbReference type="InterPro" id="IPR001356">
    <property type="entry name" value="HD"/>
</dbReference>
<dbReference type="PROSITE" id="PS51523">
    <property type="entry name" value="ZF_HD_DIMER"/>
    <property type="match status" value="1"/>
</dbReference>
<dbReference type="PANTHER" id="PTHR31948">
    <property type="entry name" value="ZINC-FINGER HOMEODOMAIN PROTEIN 2"/>
    <property type="match status" value="1"/>
</dbReference>
<evidence type="ECO:0000256" key="9">
    <source>
        <dbReference type="ARBA" id="ARBA00023242"/>
    </source>
</evidence>
<keyword evidence="2" id="KW-0479">Metal-binding</keyword>
<keyword evidence="4" id="KW-0862">Zinc</keyword>
<dbReference type="PROSITE" id="PS50071">
    <property type="entry name" value="HOMEOBOX_2"/>
    <property type="match status" value="1"/>
</dbReference>
<feature type="region of interest" description="Disordered" evidence="11">
    <location>
        <begin position="1"/>
        <end position="121"/>
    </location>
</feature>
<organism evidence="14 15">
    <name type="scientific">Prunus persica</name>
    <name type="common">Peach</name>
    <name type="synonym">Amygdalus persica</name>
    <dbReference type="NCBI Taxonomy" id="3760"/>
    <lineage>
        <taxon>Eukaryota</taxon>
        <taxon>Viridiplantae</taxon>
        <taxon>Streptophyta</taxon>
        <taxon>Embryophyta</taxon>
        <taxon>Tracheophyta</taxon>
        <taxon>Spermatophyta</taxon>
        <taxon>Magnoliopsida</taxon>
        <taxon>eudicotyledons</taxon>
        <taxon>Gunneridae</taxon>
        <taxon>Pentapetalae</taxon>
        <taxon>rosids</taxon>
        <taxon>fabids</taxon>
        <taxon>Rosales</taxon>
        <taxon>Rosaceae</taxon>
        <taxon>Amygdaloideae</taxon>
        <taxon>Amygdaleae</taxon>
        <taxon>Prunus</taxon>
    </lineage>
</organism>
<dbReference type="Proteomes" id="UP000006882">
    <property type="component" value="Chromosome G7"/>
</dbReference>
<dbReference type="PANTHER" id="PTHR31948:SF119">
    <property type="entry name" value="ZINC-FINGER HOMEODOMAIN PROTEIN 6-LIKE"/>
    <property type="match status" value="1"/>
</dbReference>
<dbReference type="FunFam" id="1.10.10.60:FF:000257">
    <property type="entry name" value="Zinc-finger homeodomain protein 2"/>
    <property type="match status" value="1"/>
</dbReference>
<keyword evidence="7 10" id="KW-0371">Homeobox</keyword>
<keyword evidence="15" id="KW-1185">Reference proteome</keyword>
<dbReference type="NCBIfam" id="TIGR01566">
    <property type="entry name" value="ZF_HD_prot_N"/>
    <property type="match status" value="1"/>
</dbReference>
<evidence type="ECO:0000256" key="8">
    <source>
        <dbReference type="ARBA" id="ARBA00023163"/>
    </source>
</evidence>
<dbReference type="AlphaFoldDB" id="A0A251NBY4"/>
<evidence type="ECO:0000259" key="13">
    <source>
        <dbReference type="PROSITE" id="PS51523"/>
    </source>
</evidence>
<dbReference type="GO" id="GO:0008270">
    <property type="term" value="F:zinc ion binding"/>
    <property type="evidence" value="ECO:0007669"/>
    <property type="project" value="UniProtKB-KW"/>
</dbReference>
<evidence type="ECO:0000256" key="1">
    <source>
        <dbReference type="ARBA" id="ARBA00004123"/>
    </source>
</evidence>
<evidence type="ECO:0000313" key="15">
    <source>
        <dbReference type="Proteomes" id="UP000006882"/>
    </source>
</evidence>
<dbReference type="GO" id="GO:0006355">
    <property type="term" value="P:regulation of DNA-templated transcription"/>
    <property type="evidence" value="ECO:0000318"/>
    <property type="project" value="GO_Central"/>
</dbReference>
<dbReference type="EMBL" id="CM007657">
    <property type="protein sequence ID" value="ONH96845.1"/>
    <property type="molecule type" value="Genomic_DNA"/>
</dbReference>
<proteinExistence type="predicted"/>
<comment type="subcellular location">
    <subcellularLocation>
        <location evidence="1 10">Nucleus</location>
    </subcellularLocation>
</comment>
<dbReference type="InterPro" id="IPR006456">
    <property type="entry name" value="ZF_HD_homeobox_Cys/His_dimer"/>
</dbReference>
<evidence type="ECO:0000256" key="3">
    <source>
        <dbReference type="ARBA" id="ARBA00022771"/>
    </source>
</evidence>
<feature type="domain" description="Homeobox" evidence="12">
    <location>
        <begin position="265"/>
        <end position="329"/>
    </location>
</feature>
<dbReference type="GO" id="GO:0005634">
    <property type="term" value="C:nucleus"/>
    <property type="evidence" value="ECO:0000318"/>
    <property type="project" value="GO_Central"/>
</dbReference>
<feature type="compositionally biased region" description="Polar residues" evidence="11">
    <location>
        <begin position="39"/>
        <end position="50"/>
    </location>
</feature>
<feature type="DNA-binding region" description="Homeobox" evidence="10">
    <location>
        <begin position="267"/>
        <end position="330"/>
    </location>
</feature>
<dbReference type="STRING" id="3760.A0A251NBY4"/>
<dbReference type="InterPro" id="IPR006455">
    <property type="entry name" value="Homeodomain_ZF_HD"/>
</dbReference>
<evidence type="ECO:0000256" key="11">
    <source>
        <dbReference type="SAM" id="MobiDB-lite"/>
    </source>
</evidence>
<dbReference type="Pfam" id="PF04770">
    <property type="entry name" value="ZF-HD_dimer"/>
    <property type="match status" value="1"/>
</dbReference>
<evidence type="ECO:0000256" key="2">
    <source>
        <dbReference type="ARBA" id="ARBA00022723"/>
    </source>
</evidence>
<evidence type="ECO:0008006" key="16">
    <source>
        <dbReference type="Google" id="ProtNLM"/>
    </source>
</evidence>
<evidence type="ECO:0000256" key="10">
    <source>
        <dbReference type="PROSITE-ProRule" id="PRU00108"/>
    </source>
</evidence>
<accession>A0A251NBY4</accession>
<keyword evidence="8" id="KW-0804">Transcription</keyword>
<keyword evidence="3" id="KW-0863">Zinc-finger</keyword>
<dbReference type="Gramene" id="ONH96845">
    <property type="protein sequence ID" value="ONH96845"/>
    <property type="gene ID" value="PRUPE_7G155700"/>
</dbReference>
<feature type="compositionally biased region" description="Low complexity" evidence="11">
    <location>
        <begin position="86"/>
        <end position="112"/>
    </location>
</feature>
<evidence type="ECO:0000256" key="7">
    <source>
        <dbReference type="ARBA" id="ARBA00023155"/>
    </source>
</evidence>
<dbReference type="NCBIfam" id="TIGR01565">
    <property type="entry name" value="homeo_ZF_HD"/>
    <property type="match status" value="1"/>
</dbReference>
<keyword evidence="9 10" id="KW-0539">Nucleus</keyword>
<dbReference type="SUPFAM" id="SSF46689">
    <property type="entry name" value="Homeodomain-like"/>
    <property type="match status" value="1"/>
</dbReference>
<feature type="domain" description="ZF-HD dimerization-type" evidence="13">
    <location>
        <begin position="124"/>
        <end position="173"/>
    </location>
</feature>
<reference evidence="14 15" key="1">
    <citation type="journal article" date="2013" name="Nat. Genet.">
        <title>The high-quality draft genome of peach (Prunus persica) identifies unique patterns of genetic diversity, domestication and genome evolution.</title>
        <authorList>
            <consortium name="International Peach Genome Initiative"/>
            <person name="Verde I."/>
            <person name="Abbott A.G."/>
            <person name="Scalabrin S."/>
            <person name="Jung S."/>
            <person name="Shu S."/>
            <person name="Marroni F."/>
            <person name="Zhebentyayeva T."/>
            <person name="Dettori M.T."/>
            <person name="Grimwood J."/>
            <person name="Cattonaro F."/>
            <person name="Zuccolo A."/>
            <person name="Rossini L."/>
            <person name="Jenkins J."/>
            <person name="Vendramin E."/>
            <person name="Meisel L.A."/>
            <person name="Decroocq V."/>
            <person name="Sosinski B."/>
            <person name="Prochnik S."/>
            <person name="Mitros T."/>
            <person name="Policriti A."/>
            <person name="Cipriani G."/>
            <person name="Dondini L."/>
            <person name="Ficklin S."/>
            <person name="Goodstein D.M."/>
            <person name="Xuan P."/>
            <person name="Del Fabbro C."/>
            <person name="Aramini V."/>
            <person name="Copetti D."/>
            <person name="Gonzalez S."/>
            <person name="Horner D.S."/>
            <person name="Falchi R."/>
            <person name="Lucas S."/>
            <person name="Mica E."/>
            <person name="Maldonado J."/>
            <person name="Lazzari B."/>
            <person name="Bielenberg D."/>
            <person name="Pirona R."/>
            <person name="Miculan M."/>
            <person name="Barakat A."/>
            <person name="Testolin R."/>
            <person name="Stella A."/>
            <person name="Tartarini S."/>
            <person name="Tonutti P."/>
            <person name="Arus P."/>
            <person name="Orellana A."/>
            <person name="Wells C."/>
            <person name="Main D."/>
            <person name="Vizzotto G."/>
            <person name="Silva H."/>
            <person name="Salamini F."/>
            <person name="Schmutz J."/>
            <person name="Morgante M."/>
            <person name="Rokhsar D.S."/>
        </authorList>
    </citation>
    <scope>NUCLEOTIDE SEQUENCE [LARGE SCALE GENOMIC DNA]</scope>
    <source>
        <strain evidence="15">cv. Nemared</strain>
    </source>
</reference>
<dbReference type="GO" id="GO:0000976">
    <property type="term" value="F:transcription cis-regulatory region binding"/>
    <property type="evidence" value="ECO:0000318"/>
    <property type="project" value="GO_Central"/>
</dbReference>
<keyword evidence="6 10" id="KW-0238">DNA-binding</keyword>
<name>A0A251NBY4_PRUPE</name>
<evidence type="ECO:0000313" key="14">
    <source>
        <dbReference type="EMBL" id="ONH96845.1"/>
    </source>
</evidence>
<sequence length="356" mass="39472">MEVRGQDKVIGMPTTLGYNPPNRDSSSSKLSSSPALPSTANNIIFINPLQTLDPHPSPHRHQPHQLNLSPHKSSRRDSEQNPDPISSPIVVTPSATTTTATSIPGGSNFKAPPAQPPPPQKVRYRECLRNHAASSGGHVLDGCGEFMPSGEEDIPEALKCAACECHRNFHRKEIEGDHLPNNYYVVNHQKHTISRRDSETRVFQLPPPPLPPVHHSAAGGPVPQTMMAFGGRGGGGGGADESSSEDLNMNNLFRATYAAGQQAAGSKKRFRTKFSQEQKEKMMEVAEKLGWKIQRHDEQEVQKLCSEVGIKRQVFKVWMHNNKQAMKKKQMVKDVKGRKRKAKEEMRCQLFCRGVM</sequence>
<evidence type="ECO:0000259" key="12">
    <source>
        <dbReference type="PROSITE" id="PS50071"/>
    </source>
</evidence>
<dbReference type="Gene3D" id="1.10.10.60">
    <property type="entry name" value="Homeodomain-like"/>
    <property type="match status" value="1"/>
</dbReference>
<feature type="compositionally biased region" description="Low complexity" evidence="11">
    <location>
        <begin position="25"/>
        <end position="38"/>
    </location>
</feature>
<dbReference type="GO" id="GO:0003700">
    <property type="term" value="F:DNA-binding transcription factor activity"/>
    <property type="evidence" value="ECO:0000318"/>
    <property type="project" value="GO_Central"/>
</dbReference>
<keyword evidence="5" id="KW-0805">Transcription regulation</keyword>
<dbReference type="SMR" id="A0A251NBY4"/>
<evidence type="ECO:0000256" key="6">
    <source>
        <dbReference type="ARBA" id="ARBA00023125"/>
    </source>
</evidence>
<protein>
    <recommendedName>
        <fullName evidence="16">ZF-HD dimerization-type domain-containing protein</fullName>
    </recommendedName>
</protein>
<gene>
    <name evidence="14" type="ORF">PRUPE_7G155700</name>
</gene>
<evidence type="ECO:0000256" key="4">
    <source>
        <dbReference type="ARBA" id="ARBA00022833"/>
    </source>
</evidence>
<evidence type="ECO:0000256" key="5">
    <source>
        <dbReference type="ARBA" id="ARBA00023015"/>
    </source>
</evidence>